<comment type="similarity">
    <text evidence="1">Belongs to the glycosyl hydrolase 43 family.</text>
</comment>
<dbReference type="SUPFAM" id="SSF75005">
    <property type="entry name" value="Arabinanase/levansucrase/invertase"/>
    <property type="match status" value="1"/>
</dbReference>
<dbReference type="PANTHER" id="PTHR42812:SF5">
    <property type="entry name" value="ENDO-ARABINASE"/>
    <property type="match status" value="1"/>
</dbReference>
<gene>
    <name evidence="5" type="ORF">J41TS12_19670</name>
</gene>
<evidence type="ECO:0000256" key="1">
    <source>
        <dbReference type="ARBA" id="ARBA00009865"/>
    </source>
</evidence>
<evidence type="ECO:0000313" key="5">
    <source>
        <dbReference type="EMBL" id="GIO37106.1"/>
    </source>
</evidence>
<evidence type="ECO:0000256" key="2">
    <source>
        <dbReference type="ARBA" id="ARBA00022801"/>
    </source>
</evidence>
<keyword evidence="6" id="KW-1185">Reference proteome</keyword>
<dbReference type="RefSeq" id="WP_212939414.1">
    <property type="nucleotide sequence ID" value="NZ_BORR01000006.1"/>
</dbReference>
<feature type="site" description="Important for catalytic activity, responsible for pKa modulation of the active site Glu and correct orientation of both the proton donor and substrate" evidence="4">
    <location>
        <position position="141"/>
    </location>
</feature>
<dbReference type="InterPro" id="IPR051795">
    <property type="entry name" value="Glycosyl_Hydrlase_43"/>
</dbReference>
<dbReference type="Proteomes" id="UP000681162">
    <property type="component" value="Unassembled WGS sequence"/>
</dbReference>
<dbReference type="CDD" id="cd08991">
    <property type="entry name" value="GH43_HoAraf43-like"/>
    <property type="match status" value="1"/>
</dbReference>
<keyword evidence="2" id="KW-0378">Hydrolase</keyword>
<sequence>MLQENSIFLPVLSDSTFVNPLKLTPGNGTDGAQSKVHPDPYVLKHQGEYYAFATGGKGVLVLHSIDLVNWTHLGYAFQLEGRKGYWAPAVVYENGKFYMYVSSMPEEADDVHLQRLLVAEADRPEGPYEMRRTLYDTFSIDAHVVKDEQGDYYLFYSNNEYAGVDAERPGTVILVDKLVDMITPSGQPQIVVVPTLDEEIYEENRFGDGRDWHTIEGACYVRRGDKHYVIYSGNAYVRPNYFLGYSMAKGQDGAGLRELVWNKFPSDQEYQPLLRKNEGVEGVGHNSVVRGLNNVDDWVFYHGRDAKDTLDFDKEQRTMRSDRLLWSGDEMWIPGPTYTEQDAPSMPAVRDLFNKDTLEVHWKTEGGDWKAAQGVLTQRERSGEAALLTTEQFGAKRMEIHLSWNHDHRGGLYGVYPCYQEDDSYTACLLDVGQKRLRLYAVVQGVKLPETSKLLPAGFNYEASHFLRIEQAAENYVVWLDDVKMLEASFPICEGYAGLYTKFTSANYYSVEITRHLEYTGSLAAGAASHIRRIHGKGQLACCMEQMLGTSPASRSEWLVDLPAHSGPSYQFQLDLTPGHRSGEAGIYGLYESAGHYVALVLDHSSNMLRVVQQVNGEASILEARQLPGHFDWSRPHTLSSVFRGGKLLLRMDRDIVYCGSVSLSQGTPGIILTGNAVIEHLQLTELGK</sequence>
<dbReference type="AlphaFoldDB" id="A0A920CEK9"/>
<dbReference type="Pfam" id="PF04616">
    <property type="entry name" value="Glyco_hydro_43"/>
    <property type="match status" value="1"/>
</dbReference>
<evidence type="ECO:0000313" key="6">
    <source>
        <dbReference type="Proteomes" id="UP000681162"/>
    </source>
</evidence>
<evidence type="ECO:0008006" key="7">
    <source>
        <dbReference type="Google" id="ProtNLM"/>
    </source>
</evidence>
<dbReference type="Gene3D" id="2.60.120.560">
    <property type="entry name" value="Exo-inulinase, domain 1"/>
    <property type="match status" value="1"/>
</dbReference>
<evidence type="ECO:0000256" key="4">
    <source>
        <dbReference type="PIRSR" id="PIRSR606710-2"/>
    </source>
</evidence>
<dbReference type="GO" id="GO:0004553">
    <property type="term" value="F:hydrolase activity, hydrolyzing O-glycosyl compounds"/>
    <property type="evidence" value="ECO:0007669"/>
    <property type="project" value="InterPro"/>
</dbReference>
<dbReference type="Gene3D" id="2.115.10.20">
    <property type="entry name" value="Glycosyl hydrolase domain, family 43"/>
    <property type="match status" value="1"/>
</dbReference>
<comment type="caution">
    <text evidence="5">The sequence shown here is derived from an EMBL/GenBank/DDBJ whole genome shotgun (WGS) entry which is preliminary data.</text>
</comment>
<dbReference type="EMBL" id="BORR01000006">
    <property type="protein sequence ID" value="GIO37106.1"/>
    <property type="molecule type" value="Genomic_DNA"/>
</dbReference>
<dbReference type="PANTHER" id="PTHR42812">
    <property type="entry name" value="BETA-XYLOSIDASE"/>
    <property type="match status" value="1"/>
</dbReference>
<evidence type="ECO:0000256" key="3">
    <source>
        <dbReference type="ARBA" id="ARBA00023295"/>
    </source>
</evidence>
<dbReference type="InterPro" id="IPR023296">
    <property type="entry name" value="Glyco_hydro_beta-prop_sf"/>
</dbReference>
<keyword evidence="3" id="KW-0326">Glycosidase</keyword>
<name>A0A920CEK9_9BACL</name>
<accession>A0A920CEK9</accession>
<proteinExistence type="inferred from homology"/>
<dbReference type="InterPro" id="IPR006710">
    <property type="entry name" value="Glyco_hydro_43"/>
</dbReference>
<protein>
    <recommendedName>
        <fullName evidence="7">Beta-xylosidase</fullName>
    </recommendedName>
</protein>
<reference evidence="5 6" key="1">
    <citation type="submission" date="2021-03" db="EMBL/GenBank/DDBJ databases">
        <title>Antimicrobial resistance genes in bacteria isolated from Japanese honey, and their potential for conferring macrolide and lincosamide resistance in the American foulbrood pathogen Paenibacillus larvae.</title>
        <authorList>
            <person name="Okamoto M."/>
            <person name="Kumagai M."/>
            <person name="Kanamori H."/>
            <person name="Takamatsu D."/>
        </authorList>
    </citation>
    <scope>NUCLEOTIDE SEQUENCE [LARGE SCALE GENOMIC DNA]</scope>
    <source>
        <strain evidence="5 6">J41TS12</strain>
    </source>
</reference>
<dbReference type="GO" id="GO:0005975">
    <property type="term" value="P:carbohydrate metabolic process"/>
    <property type="evidence" value="ECO:0007669"/>
    <property type="project" value="InterPro"/>
</dbReference>
<organism evidence="5 6">
    <name type="scientific">Paenibacillus antibioticophila</name>
    <dbReference type="NCBI Taxonomy" id="1274374"/>
    <lineage>
        <taxon>Bacteria</taxon>
        <taxon>Bacillati</taxon>
        <taxon>Bacillota</taxon>
        <taxon>Bacilli</taxon>
        <taxon>Bacillales</taxon>
        <taxon>Paenibacillaceae</taxon>
        <taxon>Paenibacillus</taxon>
    </lineage>
</organism>